<sequence>MVAGTLLQGRDQAPPSFAPPSIAISRHSTIQAPPPKAFAETKSILASPTDVHMASRQTSFMEMSPDRQKIQEEWAQKQLDKYDTGCPQSYKWLRVDGGYQCQGGFHCVTDALLEEGKGGMMAFPQGSSTVWGVDVWKGPYYRDENIKRWRLAK</sequence>
<protein>
    <submittedName>
        <fullName evidence="2">Uncharacterized protein</fullName>
    </submittedName>
</protein>
<comment type="caution">
    <text evidence="2">The sequence shown here is derived from an EMBL/GenBank/DDBJ whole genome shotgun (WGS) entry which is preliminary data.</text>
</comment>
<evidence type="ECO:0000313" key="3">
    <source>
        <dbReference type="Proteomes" id="UP000824998"/>
    </source>
</evidence>
<dbReference type="AlphaFoldDB" id="A0A9P7Y818"/>
<dbReference type="Proteomes" id="UP000824998">
    <property type="component" value="Unassembled WGS sequence"/>
</dbReference>
<gene>
    <name evidence="2" type="ORF">BJ875DRAFT_476496</name>
</gene>
<feature type="region of interest" description="Disordered" evidence="1">
    <location>
        <begin position="1"/>
        <end position="21"/>
    </location>
</feature>
<evidence type="ECO:0000313" key="2">
    <source>
        <dbReference type="EMBL" id="KAG9228834.1"/>
    </source>
</evidence>
<accession>A0A9P7Y818</accession>
<organism evidence="2 3">
    <name type="scientific">Amylocarpus encephaloides</name>
    <dbReference type="NCBI Taxonomy" id="45428"/>
    <lineage>
        <taxon>Eukaryota</taxon>
        <taxon>Fungi</taxon>
        <taxon>Dikarya</taxon>
        <taxon>Ascomycota</taxon>
        <taxon>Pezizomycotina</taxon>
        <taxon>Leotiomycetes</taxon>
        <taxon>Helotiales</taxon>
        <taxon>Helotiales incertae sedis</taxon>
        <taxon>Amylocarpus</taxon>
    </lineage>
</organism>
<name>A0A9P7Y818_9HELO</name>
<dbReference type="OrthoDB" id="3562872at2759"/>
<proteinExistence type="predicted"/>
<keyword evidence="3" id="KW-1185">Reference proteome</keyword>
<reference evidence="2" key="1">
    <citation type="journal article" date="2021" name="IMA Fungus">
        <title>Genomic characterization of three marine fungi, including Emericellopsis atlantica sp. nov. with signatures of a generalist lifestyle and marine biomass degradation.</title>
        <authorList>
            <person name="Hagestad O.C."/>
            <person name="Hou L."/>
            <person name="Andersen J.H."/>
            <person name="Hansen E.H."/>
            <person name="Altermark B."/>
            <person name="Li C."/>
            <person name="Kuhnert E."/>
            <person name="Cox R.J."/>
            <person name="Crous P.W."/>
            <person name="Spatafora J.W."/>
            <person name="Lail K."/>
            <person name="Amirebrahimi M."/>
            <person name="Lipzen A."/>
            <person name="Pangilinan J."/>
            <person name="Andreopoulos W."/>
            <person name="Hayes R.D."/>
            <person name="Ng V."/>
            <person name="Grigoriev I.V."/>
            <person name="Jackson S.A."/>
            <person name="Sutton T.D.S."/>
            <person name="Dobson A.D.W."/>
            <person name="Rama T."/>
        </authorList>
    </citation>
    <scope>NUCLEOTIDE SEQUENCE</scope>
    <source>
        <strain evidence="2">TRa018bII</strain>
    </source>
</reference>
<dbReference type="EMBL" id="MU251854">
    <property type="protein sequence ID" value="KAG9228834.1"/>
    <property type="molecule type" value="Genomic_DNA"/>
</dbReference>
<evidence type="ECO:0000256" key="1">
    <source>
        <dbReference type="SAM" id="MobiDB-lite"/>
    </source>
</evidence>